<protein>
    <submittedName>
        <fullName evidence="1">Uncharacterized protein</fullName>
    </submittedName>
</protein>
<gene>
    <name evidence="1" type="ORF">ACFPPC_06170</name>
</gene>
<dbReference type="RefSeq" id="WP_377006958.1">
    <property type="nucleotide sequence ID" value="NZ_JBHSLV010000009.1"/>
</dbReference>
<reference evidence="2" key="1">
    <citation type="journal article" date="2019" name="Int. J. Syst. Evol. Microbiol.">
        <title>The Global Catalogue of Microorganisms (GCM) 10K type strain sequencing project: providing services to taxonomists for standard genome sequencing and annotation.</title>
        <authorList>
            <consortium name="The Broad Institute Genomics Platform"/>
            <consortium name="The Broad Institute Genome Sequencing Center for Infectious Disease"/>
            <person name="Wu L."/>
            <person name="Ma J."/>
        </authorList>
    </citation>
    <scope>NUCLEOTIDE SEQUENCE [LARGE SCALE GENOMIC DNA]</scope>
    <source>
        <strain evidence="2">CGMCC 1.16326</strain>
    </source>
</reference>
<proteinExistence type="predicted"/>
<dbReference type="EMBL" id="JBHSLV010000009">
    <property type="protein sequence ID" value="MFC5392227.1"/>
    <property type="molecule type" value="Genomic_DNA"/>
</dbReference>
<name>A0ABW0H4S4_9HYPH</name>
<keyword evidence="2" id="KW-1185">Reference proteome</keyword>
<evidence type="ECO:0000313" key="1">
    <source>
        <dbReference type="EMBL" id="MFC5392227.1"/>
    </source>
</evidence>
<sequence>MGEMRKATSRRIKEDKIYQDDNRLPRIPGIGRKVSASPGPHSMDALARMQLEVASYIEEISIELGAMARAAQLSSLAYFVEMTRLEAAINRRTCQLQLGETADPDI</sequence>
<dbReference type="Proteomes" id="UP001596104">
    <property type="component" value="Unassembled WGS sequence"/>
</dbReference>
<accession>A0ABW0H4S4</accession>
<evidence type="ECO:0000313" key="2">
    <source>
        <dbReference type="Proteomes" id="UP001596104"/>
    </source>
</evidence>
<comment type="caution">
    <text evidence="1">The sequence shown here is derived from an EMBL/GenBank/DDBJ whole genome shotgun (WGS) entry which is preliminary data.</text>
</comment>
<organism evidence="1 2">
    <name type="scientific">Bosea vestrisii</name>
    <dbReference type="NCBI Taxonomy" id="151416"/>
    <lineage>
        <taxon>Bacteria</taxon>
        <taxon>Pseudomonadati</taxon>
        <taxon>Pseudomonadota</taxon>
        <taxon>Alphaproteobacteria</taxon>
        <taxon>Hyphomicrobiales</taxon>
        <taxon>Boseaceae</taxon>
        <taxon>Bosea</taxon>
    </lineage>
</organism>